<keyword evidence="3" id="KW-1185">Reference proteome</keyword>
<dbReference type="Ensembl" id="ENSAOWT00000019280.1">
    <property type="protein sequence ID" value="ENSAOWP00000016980.1"/>
    <property type="gene ID" value="ENSAOWG00000011598.1"/>
</dbReference>
<feature type="chain" id="PRO_5034195919" evidence="1">
    <location>
        <begin position="22"/>
        <end position="193"/>
    </location>
</feature>
<evidence type="ECO:0000313" key="3">
    <source>
        <dbReference type="Proteomes" id="UP000694424"/>
    </source>
</evidence>
<proteinExistence type="predicted"/>
<feature type="signal peptide" evidence="1">
    <location>
        <begin position="1"/>
        <end position="21"/>
    </location>
</feature>
<dbReference type="PANTHER" id="PTHR35087:SF1">
    <property type="entry name" value="RIKEN CDNA 4930505A04 GENE"/>
    <property type="match status" value="1"/>
</dbReference>
<evidence type="ECO:0000256" key="1">
    <source>
        <dbReference type="SAM" id="SignalP"/>
    </source>
</evidence>
<dbReference type="InterPro" id="IPR031365">
    <property type="entry name" value="CMIP6"/>
</dbReference>
<dbReference type="Proteomes" id="UP000694424">
    <property type="component" value="Unplaced"/>
</dbReference>
<organism evidence="2 3">
    <name type="scientific">Apteryx owenii</name>
    <name type="common">Little spotted kiwi</name>
    <dbReference type="NCBI Taxonomy" id="8824"/>
    <lineage>
        <taxon>Eukaryota</taxon>
        <taxon>Metazoa</taxon>
        <taxon>Chordata</taxon>
        <taxon>Craniata</taxon>
        <taxon>Vertebrata</taxon>
        <taxon>Euteleostomi</taxon>
        <taxon>Archelosauria</taxon>
        <taxon>Archosauria</taxon>
        <taxon>Dinosauria</taxon>
        <taxon>Saurischia</taxon>
        <taxon>Theropoda</taxon>
        <taxon>Coelurosauria</taxon>
        <taxon>Aves</taxon>
        <taxon>Palaeognathae</taxon>
        <taxon>Apterygiformes</taxon>
        <taxon>Apterygidae</taxon>
        <taxon>Apteryx</taxon>
    </lineage>
</organism>
<name>A0A8B9PTX4_APTOW</name>
<dbReference type="AlphaFoldDB" id="A0A8B9PTX4"/>
<evidence type="ECO:0000313" key="2">
    <source>
        <dbReference type="Ensembl" id="ENSAOWP00000016980.1"/>
    </source>
</evidence>
<protein>
    <submittedName>
        <fullName evidence="2">Chromosome 2 open reading frame 73</fullName>
    </submittedName>
</protein>
<accession>A0A8B9PTX4</accession>
<sequence length="193" mass="22068">MWNFIFFLLILKHHWWPAGDSRVYHYTPPYDKQSTQRTDFQKPACELSLPTIFSSQQRPSCGIAPLATPRTSKGLPKILQEQTSFSLQCNARESPSEPIRGKVRQYKTSEWSIVPEGTEIFLSARGSCSLEQPKTEKGNSVKSRMTSPSLFLQNSLETLSSENHLSKPDVREIAKAYPRIPVRGHEFRHFSDN</sequence>
<reference evidence="2" key="2">
    <citation type="submission" date="2025-09" db="UniProtKB">
        <authorList>
            <consortium name="Ensembl"/>
        </authorList>
    </citation>
    <scope>IDENTIFICATION</scope>
</reference>
<keyword evidence="1" id="KW-0732">Signal</keyword>
<dbReference type="PANTHER" id="PTHR35087">
    <property type="entry name" value="SIMILAR TO HYPOTHETICAL PROTEIN FLJ40298"/>
    <property type="match status" value="1"/>
</dbReference>
<reference evidence="2" key="1">
    <citation type="submission" date="2025-08" db="UniProtKB">
        <authorList>
            <consortium name="Ensembl"/>
        </authorList>
    </citation>
    <scope>IDENTIFICATION</scope>
</reference>
<dbReference type="Pfam" id="PF15667">
    <property type="entry name" value="CMIP6"/>
    <property type="match status" value="1"/>
</dbReference>